<dbReference type="InterPro" id="IPR034904">
    <property type="entry name" value="FSCA_dom_sf"/>
</dbReference>
<dbReference type="GO" id="GO:0005506">
    <property type="term" value="F:iron ion binding"/>
    <property type="evidence" value="ECO:0007669"/>
    <property type="project" value="InterPro"/>
</dbReference>
<dbReference type="InterPro" id="IPR001075">
    <property type="entry name" value="NIF_FeS_clus_asmbl_NifU_C"/>
</dbReference>
<protein>
    <submittedName>
        <fullName evidence="7">NifU-like protein 2, chloroplastic</fullName>
    </submittedName>
</protein>
<name>A0A6A1WQ67_9ROSI</name>
<feature type="domain" description="NIF system FeS cluster assembly NifU C-terminal" evidence="6">
    <location>
        <begin position="286"/>
        <end position="351"/>
    </location>
</feature>
<dbReference type="SUPFAM" id="SSF117916">
    <property type="entry name" value="Fe-S cluster assembly (FSCA) domain-like"/>
    <property type="match status" value="1"/>
</dbReference>
<evidence type="ECO:0000313" key="8">
    <source>
        <dbReference type="Proteomes" id="UP000516437"/>
    </source>
</evidence>
<keyword evidence="4" id="KW-0175">Coiled coil</keyword>
<evidence type="ECO:0000256" key="4">
    <source>
        <dbReference type="SAM" id="Coils"/>
    </source>
</evidence>
<comment type="similarity">
    <text evidence="2">Belongs to the NifU family.</text>
</comment>
<dbReference type="Pfam" id="PF01106">
    <property type="entry name" value="NifU"/>
    <property type="match status" value="1"/>
</dbReference>
<dbReference type="GO" id="GO:0051536">
    <property type="term" value="F:iron-sulfur cluster binding"/>
    <property type="evidence" value="ECO:0007669"/>
    <property type="project" value="InterPro"/>
</dbReference>
<dbReference type="OrthoDB" id="565552at2759"/>
<dbReference type="GO" id="GO:0009570">
    <property type="term" value="C:chloroplast stroma"/>
    <property type="evidence" value="ECO:0007669"/>
    <property type="project" value="UniProtKB-SubCell"/>
</dbReference>
<keyword evidence="8" id="KW-1185">Reference proteome</keyword>
<gene>
    <name evidence="7" type="ORF">CJ030_MR1G006389</name>
</gene>
<evidence type="ECO:0000256" key="1">
    <source>
        <dbReference type="ARBA" id="ARBA00004470"/>
    </source>
</evidence>
<comment type="subcellular location">
    <subcellularLocation>
        <location evidence="1">Plastid</location>
        <location evidence="1">Chloroplast stroma</location>
    </subcellularLocation>
</comment>
<dbReference type="EMBL" id="RXIC02000019">
    <property type="protein sequence ID" value="KAB1225898.1"/>
    <property type="molecule type" value="Genomic_DNA"/>
</dbReference>
<dbReference type="AlphaFoldDB" id="A0A6A1WQ67"/>
<dbReference type="GO" id="GO:0005739">
    <property type="term" value="C:mitochondrion"/>
    <property type="evidence" value="ECO:0007669"/>
    <property type="project" value="TreeGrafter"/>
</dbReference>
<comment type="subunit">
    <text evidence="3">Homodimer; disulfide-linked.</text>
</comment>
<dbReference type="PANTHER" id="PTHR11178">
    <property type="entry name" value="IRON-SULFUR CLUSTER SCAFFOLD PROTEIN NFU-RELATED"/>
    <property type="match status" value="1"/>
</dbReference>
<feature type="coiled-coil region" evidence="4">
    <location>
        <begin position="83"/>
        <end position="131"/>
    </location>
</feature>
<accession>A0A6A1WQ67</accession>
<organism evidence="7 8">
    <name type="scientific">Morella rubra</name>
    <name type="common">Chinese bayberry</name>
    <dbReference type="NCBI Taxonomy" id="262757"/>
    <lineage>
        <taxon>Eukaryota</taxon>
        <taxon>Viridiplantae</taxon>
        <taxon>Streptophyta</taxon>
        <taxon>Embryophyta</taxon>
        <taxon>Tracheophyta</taxon>
        <taxon>Spermatophyta</taxon>
        <taxon>Magnoliopsida</taxon>
        <taxon>eudicotyledons</taxon>
        <taxon>Gunneridae</taxon>
        <taxon>Pentapetalae</taxon>
        <taxon>rosids</taxon>
        <taxon>fabids</taxon>
        <taxon>Fagales</taxon>
        <taxon>Myricaceae</taxon>
        <taxon>Morella</taxon>
    </lineage>
</organism>
<feature type="compositionally biased region" description="Basic and acidic residues" evidence="5">
    <location>
        <begin position="142"/>
        <end position="160"/>
    </location>
</feature>
<comment type="caution">
    <text evidence="7">The sequence shown here is derived from an EMBL/GenBank/DDBJ whole genome shotgun (WGS) entry which is preliminary data.</text>
</comment>
<dbReference type="PANTHER" id="PTHR11178:SF39">
    <property type="entry name" value="NIFU-LIKE PROTEIN 2, CHLOROPLASTIC"/>
    <property type="match status" value="1"/>
</dbReference>
<evidence type="ECO:0000256" key="3">
    <source>
        <dbReference type="ARBA" id="ARBA00011748"/>
    </source>
</evidence>
<feature type="region of interest" description="Disordered" evidence="5">
    <location>
        <begin position="141"/>
        <end position="160"/>
    </location>
</feature>
<reference evidence="7 8" key="1">
    <citation type="journal article" date="2019" name="Plant Biotechnol. J.">
        <title>The red bayberry genome and genetic basis of sex determination.</title>
        <authorList>
            <person name="Jia H.M."/>
            <person name="Jia H.J."/>
            <person name="Cai Q.L."/>
            <person name="Wang Y."/>
            <person name="Zhao H.B."/>
            <person name="Yang W.F."/>
            <person name="Wang G.Y."/>
            <person name="Li Y.H."/>
            <person name="Zhan D.L."/>
            <person name="Shen Y.T."/>
            <person name="Niu Q.F."/>
            <person name="Chang L."/>
            <person name="Qiu J."/>
            <person name="Zhao L."/>
            <person name="Xie H.B."/>
            <person name="Fu W.Y."/>
            <person name="Jin J."/>
            <person name="Li X.W."/>
            <person name="Jiao Y."/>
            <person name="Zhou C.C."/>
            <person name="Tu T."/>
            <person name="Chai C.Y."/>
            <person name="Gao J.L."/>
            <person name="Fan L.J."/>
            <person name="van de Weg E."/>
            <person name="Wang J.Y."/>
            <person name="Gao Z.S."/>
        </authorList>
    </citation>
    <scope>NUCLEOTIDE SEQUENCE [LARGE SCALE GENOMIC DNA]</scope>
    <source>
        <tissue evidence="7">Leaves</tissue>
    </source>
</reference>
<evidence type="ECO:0000256" key="2">
    <source>
        <dbReference type="ARBA" id="ARBA00006420"/>
    </source>
</evidence>
<evidence type="ECO:0000256" key="5">
    <source>
        <dbReference type="SAM" id="MobiDB-lite"/>
    </source>
</evidence>
<dbReference type="GO" id="GO:0005198">
    <property type="term" value="F:structural molecule activity"/>
    <property type="evidence" value="ECO:0007669"/>
    <property type="project" value="UniProtKB-ARBA"/>
</dbReference>
<dbReference type="Gene3D" id="3.30.300.130">
    <property type="entry name" value="Fe-S cluster assembly (FSCA)"/>
    <property type="match status" value="1"/>
</dbReference>
<evidence type="ECO:0000313" key="7">
    <source>
        <dbReference type="EMBL" id="KAB1225898.1"/>
    </source>
</evidence>
<evidence type="ECO:0000259" key="6">
    <source>
        <dbReference type="Pfam" id="PF01106"/>
    </source>
</evidence>
<sequence length="424" mass="47383">MEDPPLPEIPIQDYSSNVDTSRPFRSVKEAVAIFGDRLLVGETYSPKPYVHVPIRQEAASWNNSPSPVKPRLEDNEHLLFGTLKKLEAELEETKVELKMLKERESETEVALASLNAELHKNMSKLAEAEAVAAAKAVATRDQVSHERPNSISRLREEEKRPELMQFSMEDSPTLTQILSFDEEGYFGRKQLESKRMKKKPIIPLVGDLFSRKKRSSSAQTALHNPLYSSPNLRERCSCGGEYALILQRGPTSPRTSVFLFFSHLQVAKAVATPNSAVELPLTAENVESVLDEIRPYLIADGGNVALHEIDGNVVRLKLQGACGSCPSSVMTMKMGIERRLMEKIPEIVAVEPIADEETGLELNAENIEKPLEVLVFITFAFKFFPHIVMVNVEGGYVEVNGATYRRTAKRPSSPPNNDKIFQKL</sequence>
<dbReference type="GO" id="GO:0016226">
    <property type="term" value="P:iron-sulfur cluster assembly"/>
    <property type="evidence" value="ECO:0007669"/>
    <property type="project" value="InterPro"/>
</dbReference>
<dbReference type="Proteomes" id="UP000516437">
    <property type="component" value="Chromosome 1"/>
</dbReference>
<dbReference type="FunFam" id="3.30.300.130:FF:000003">
    <property type="entry name" value="NifU-like protein 3, chloroplastic"/>
    <property type="match status" value="1"/>
</dbReference>
<proteinExistence type="inferred from homology"/>